<evidence type="ECO:0000313" key="16">
    <source>
        <dbReference type="Proteomes" id="UP000611277"/>
    </source>
</evidence>
<evidence type="ECO:0000256" key="7">
    <source>
        <dbReference type="ARBA" id="ARBA00022695"/>
    </source>
</evidence>
<keyword evidence="3" id="KW-0964">Secreted</keyword>
<dbReference type="GO" id="GO:0090729">
    <property type="term" value="F:toxin activity"/>
    <property type="evidence" value="ECO:0007669"/>
    <property type="project" value="UniProtKB-KW"/>
</dbReference>
<evidence type="ECO:0000256" key="11">
    <source>
        <dbReference type="ARBA" id="ARBA00023027"/>
    </source>
</evidence>
<dbReference type="EC" id="2.4.2.31" evidence="14"/>
<dbReference type="GO" id="GO:0106274">
    <property type="term" value="F:NAD+-protein-arginine ADP-ribosyltransferase activity"/>
    <property type="evidence" value="ECO:0007669"/>
    <property type="project" value="UniProtKB-EC"/>
</dbReference>
<keyword evidence="9 14" id="KW-0521">NADP</keyword>
<keyword evidence="8 14" id="KW-0732">Signal</keyword>
<dbReference type="PANTHER" id="PTHR10339">
    <property type="entry name" value="ADP-RIBOSYLTRANSFERASE"/>
    <property type="match status" value="1"/>
</dbReference>
<comment type="similarity">
    <text evidence="2 14">Belongs to the Arg-specific ADP-ribosyltransferase family.</text>
</comment>
<proteinExistence type="inferred from homology"/>
<evidence type="ECO:0000256" key="3">
    <source>
        <dbReference type="ARBA" id="ARBA00022525"/>
    </source>
</evidence>
<evidence type="ECO:0000256" key="4">
    <source>
        <dbReference type="ARBA" id="ARBA00022656"/>
    </source>
</evidence>
<dbReference type="PANTHER" id="PTHR10339:SF25">
    <property type="entry name" value="SECRETED EXOENZYME S"/>
    <property type="match status" value="1"/>
</dbReference>
<keyword evidence="4" id="KW-0800">Toxin</keyword>
<organism evidence="15 16">
    <name type="scientific">Certhia familiaris</name>
    <name type="common">Eurasian treecreeper</name>
    <dbReference type="NCBI Taxonomy" id="73333"/>
    <lineage>
        <taxon>Eukaryota</taxon>
        <taxon>Metazoa</taxon>
        <taxon>Chordata</taxon>
        <taxon>Craniata</taxon>
        <taxon>Vertebrata</taxon>
        <taxon>Euteleostomi</taxon>
        <taxon>Archelosauria</taxon>
        <taxon>Archosauria</taxon>
        <taxon>Dinosauria</taxon>
        <taxon>Saurischia</taxon>
        <taxon>Theropoda</taxon>
        <taxon>Coelurosauria</taxon>
        <taxon>Aves</taxon>
        <taxon>Neognathae</taxon>
        <taxon>Neoaves</taxon>
        <taxon>Telluraves</taxon>
        <taxon>Australaves</taxon>
        <taxon>Passeriformes</taxon>
        <taxon>Certhiidae</taxon>
        <taxon>Certhiinae</taxon>
        <taxon>Certhia</taxon>
    </lineage>
</organism>
<keyword evidence="12" id="KW-1015">Disulfide bond</keyword>
<evidence type="ECO:0000313" key="15">
    <source>
        <dbReference type="EMBL" id="NXD03855.1"/>
    </source>
</evidence>
<dbReference type="GO" id="GO:0005615">
    <property type="term" value="C:extracellular space"/>
    <property type="evidence" value="ECO:0007669"/>
    <property type="project" value="UniProtKB-ARBA"/>
</dbReference>
<dbReference type="AlphaFoldDB" id="A0A851SLP7"/>
<dbReference type="GO" id="GO:0044194">
    <property type="term" value="C:cytolytic granule"/>
    <property type="evidence" value="ECO:0007669"/>
    <property type="project" value="UniProtKB-ARBA"/>
</dbReference>
<dbReference type="PROSITE" id="PS51996">
    <property type="entry name" value="TR_MART"/>
    <property type="match status" value="1"/>
</dbReference>
<comment type="catalytic activity">
    <reaction evidence="13 14">
        <text>L-arginyl-[protein] + NAD(+) = N(omega)-(ADP-D-ribosyl)-L-arginyl-[protein] + nicotinamide + H(+)</text>
        <dbReference type="Rhea" id="RHEA:19149"/>
        <dbReference type="Rhea" id="RHEA-COMP:10532"/>
        <dbReference type="Rhea" id="RHEA-COMP:15087"/>
        <dbReference type="ChEBI" id="CHEBI:15378"/>
        <dbReference type="ChEBI" id="CHEBI:17154"/>
        <dbReference type="ChEBI" id="CHEBI:29965"/>
        <dbReference type="ChEBI" id="CHEBI:57540"/>
        <dbReference type="ChEBI" id="CHEBI:142554"/>
        <dbReference type="EC" id="2.4.2.31"/>
    </reaction>
</comment>
<keyword evidence="5 14" id="KW-0328">Glycosyltransferase</keyword>
<dbReference type="EMBL" id="WBNC01019178">
    <property type="protein sequence ID" value="NXD03855.1"/>
    <property type="molecule type" value="Genomic_DNA"/>
</dbReference>
<name>A0A851SLP7_CERFA</name>
<evidence type="ECO:0000256" key="8">
    <source>
        <dbReference type="ARBA" id="ARBA00022729"/>
    </source>
</evidence>
<protein>
    <recommendedName>
        <fullName evidence="14">NAD(P)(+)--arginine ADP-ribosyltransferase</fullName>
        <ecNumber evidence="14">2.4.2.31</ecNumber>
    </recommendedName>
    <alternativeName>
        <fullName evidence="14">Mono(ADP-ribosyl)transferase</fullName>
    </alternativeName>
</protein>
<feature type="non-terminal residue" evidence="15">
    <location>
        <position position="267"/>
    </location>
</feature>
<comment type="subcellular location">
    <subcellularLocation>
        <location evidence="1">Secreted</location>
    </subcellularLocation>
</comment>
<dbReference type="Gene3D" id="3.90.176.10">
    <property type="entry name" value="Toxin ADP-ribosyltransferase, Chain A, domain 1"/>
    <property type="match status" value="1"/>
</dbReference>
<dbReference type="FunFam" id="3.90.176.10:FF:000001">
    <property type="entry name" value="NAD(P)(+)--arginine ADP-ribosyltransferase"/>
    <property type="match status" value="1"/>
</dbReference>
<evidence type="ECO:0000256" key="6">
    <source>
        <dbReference type="ARBA" id="ARBA00022679"/>
    </source>
</evidence>
<keyword evidence="10" id="KW-0843">Virulence</keyword>
<evidence type="ECO:0000256" key="9">
    <source>
        <dbReference type="ARBA" id="ARBA00022857"/>
    </source>
</evidence>
<dbReference type="SUPFAM" id="SSF56399">
    <property type="entry name" value="ADP-ribosylation"/>
    <property type="match status" value="1"/>
</dbReference>
<keyword evidence="16" id="KW-1185">Reference proteome</keyword>
<dbReference type="GO" id="GO:0016779">
    <property type="term" value="F:nucleotidyltransferase activity"/>
    <property type="evidence" value="ECO:0007669"/>
    <property type="project" value="UniProtKB-KW"/>
</dbReference>
<keyword evidence="6 14" id="KW-0808">Transferase</keyword>
<dbReference type="PRINTS" id="PR00970">
    <property type="entry name" value="RIBTRNSFRASE"/>
</dbReference>
<evidence type="ECO:0000256" key="10">
    <source>
        <dbReference type="ARBA" id="ARBA00023026"/>
    </source>
</evidence>
<evidence type="ECO:0000256" key="2">
    <source>
        <dbReference type="ARBA" id="ARBA00009558"/>
    </source>
</evidence>
<keyword evidence="7" id="KW-0548">Nucleotidyltransferase</keyword>
<dbReference type="GO" id="GO:0003950">
    <property type="term" value="F:NAD+ poly-ADP-ribosyltransferase activity"/>
    <property type="evidence" value="ECO:0007669"/>
    <property type="project" value="UniProtKB-ARBA"/>
</dbReference>
<evidence type="ECO:0000256" key="14">
    <source>
        <dbReference type="RuleBase" id="RU361228"/>
    </source>
</evidence>
<evidence type="ECO:0000256" key="12">
    <source>
        <dbReference type="ARBA" id="ARBA00023157"/>
    </source>
</evidence>
<dbReference type="GO" id="GO:0046677">
    <property type="term" value="P:response to antibiotic"/>
    <property type="evidence" value="ECO:0007669"/>
    <property type="project" value="UniProtKB-ARBA"/>
</dbReference>
<evidence type="ECO:0000256" key="5">
    <source>
        <dbReference type="ARBA" id="ARBA00022676"/>
    </source>
</evidence>
<dbReference type="Proteomes" id="UP000611277">
    <property type="component" value="Unassembled WGS sequence"/>
</dbReference>
<comment type="caution">
    <text evidence="15">The sequence shown here is derived from an EMBL/GenBank/DDBJ whole genome shotgun (WGS) entry which is preliminary data.</text>
</comment>
<keyword evidence="11 14" id="KW-0520">NAD</keyword>
<feature type="signal peptide" evidence="14">
    <location>
        <begin position="1"/>
        <end position="25"/>
    </location>
</feature>
<gene>
    <name evidence="15" type="primary">Art1_0</name>
    <name evidence="15" type="ORF">CERFAM_R03963</name>
</gene>
<dbReference type="Pfam" id="PF01129">
    <property type="entry name" value="ART"/>
    <property type="match status" value="1"/>
</dbReference>
<feature type="non-terminal residue" evidence="15">
    <location>
        <position position="1"/>
    </location>
</feature>
<dbReference type="InterPro" id="IPR000768">
    <property type="entry name" value="ART"/>
</dbReference>
<evidence type="ECO:0000256" key="13">
    <source>
        <dbReference type="ARBA" id="ARBA00047597"/>
    </source>
</evidence>
<dbReference type="InterPro" id="IPR050999">
    <property type="entry name" value="ADP-ribosyltransferase_ARG"/>
</dbReference>
<feature type="chain" id="PRO_5033096954" description="NAD(P)(+)--arginine ADP-ribosyltransferase" evidence="14">
    <location>
        <begin position="26"/>
        <end position="267"/>
    </location>
</feature>
<accession>A0A851SLP7</accession>
<reference evidence="15" key="1">
    <citation type="submission" date="2019-09" db="EMBL/GenBank/DDBJ databases">
        <title>Bird 10,000 Genomes (B10K) Project - Family phase.</title>
        <authorList>
            <person name="Zhang G."/>
        </authorList>
    </citation>
    <scope>NUCLEOTIDE SEQUENCE</scope>
    <source>
        <strain evidence="15">OUT-0039</strain>
        <tissue evidence="15">Muscle</tissue>
    </source>
</reference>
<evidence type="ECO:0000256" key="1">
    <source>
        <dbReference type="ARBA" id="ARBA00004613"/>
    </source>
</evidence>
<sequence length="267" mass="29873">WPLPSMAPLALCLALLAMAVATVAAETRPLDMSPSSFDDQYRGCVPAMTAALPALNQSEFQNNPVFAKTWAKAVAMWQSRGSPLSPLSPEEAIAIMAYSIDNSKLYWEFNAAVRTAGSSRREYRHSFQYNTLHFLLTQAVLKLRDTQGQKCHDVFRGVHDVQFEAQPGDEVRFGQFASSSLDREVAQRYSNDMVFKVHTCHGVDIQEFSDEPHLREVLIPPFETFQVTNVTREGGKIQIQLRSARTYSNYNCEWLRGDNTGDTTGGA</sequence>